<feature type="transmembrane region" description="Helical" evidence="2">
    <location>
        <begin position="6"/>
        <end position="26"/>
    </location>
</feature>
<feature type="compositionally biased region" description="Basic and acidic residues" evidence="1">
    <location>
        <begin position="59"/>
        <end position="72"/>
    </location>
</feature>
<evidence type="ECO:0000256" key="1">
    <source>
        <dbReference type="SAM" id="MobiDB-lite"/>
    </source>
</evidence>
<keyword evidence="2" id="KW-0812">Transmembrane</keyword>
<evidence type="ECO:0000313" key="3">
    <source>
        <dbReference type="EMBL" id="MCL7031907.1"/>
    </source>
</evidence>
<dbReference type="Proteomes" id="UP001177140">
    <property type="component" value="Unassembled WGS sequence"/>
</dbReference>
<dbReference type="AlphaFoldDB" id="A0AA41V4R9"/>
<evidence type="ECO:0000256" key="2">
    <source>
        <dbReference type="SAM" id="Phobius"/>
    </source>
</evidence>
<dbReference type="EMBL" id="JAJJMA010117237">
    <property type="protein sequence ID" value="MCL7031907.1"/>
    <property type="molecule type" value="Genomic_DNA"/>
</dbReference>
<comment type="caution">
    <text evidence="3">The sequence shown here is derived from an EMBL/GenBank/DDBJ whole genome shotgun (WGS) entry which is preliminary data.</text>
</comment>
<evidence type="ECO:0000313" key="4">
    <source>
        <dbReference type="Proteomes" id="UP001177140"/>
    </source>
</evidence>
<keyword evidence="4" id="KW-1185">Reference proteome</keyword>
<proteinExistence type="predicted"/>
<name>A0AA41V4R9_PAPNU</name>
<keyword evidence="2" id="KW-1133">Transmembrane helix</keyword>
<organism evidence="3 4">
    <name type="scientific">Papaver nudicaule</name>
    <name type="common">Iceland poppy</name>
    <dbReference type="NCBI Taxonomy" id="74823"/>
    <lineage>
        <taxon>Eukaryota</taxon>
        <taxon>Viridiplantae</taxon>
        <taxon>Streptophyta</taxon>
        <taxon>Embryophyta</taxon>
        <taxon>Tracheophyta</taxon>
        <taxon>Spermatophyta</taxon>
        <taxon>Magnoliopsida</taxon>
        <taxon>Ranunculales</taxon>
        <taxon>Papaveraceae</taxon>
        <taxon>Papaveroideae</taxon>
        <taxon>Papaver</taxon>
    </lineage>
</organism>
<reference evidence="3" key="1">
    <citation type="submission" date="2022-03" db="EMBL/GenBank/DDBJ databases">
        <title>A functionally conserved STORR gene fusion in Papaver species that diverged 16.8 million years ago.</title>
        <authorList>
            <person name="Catania T."/>
        </authorList>
    </citation>
    <scope>NUCLEOTIDE SEQUENCE</scope>
    <source>
        <strain evidence="3">S-191538</strain>
    </source>
</reference>
<keyword evidence="2" id="KW-0472">Membrane</keyword>
<feature type="region of interest" description="Disordered" evidence="1">
    <location>
        <begin position="59"/>
        <end position="81"/>
    </location>
</feature>
<sequence length="81" mass="8973">MFCFFPYSSCSGLNLFMFIHVITLVLSPNKELSCTAHAAKEFETELKKEPEPVIQTIEEKAASGGDEQERSGVKVTSTTEN</sequence>
<accession>A0AA41V4R9</accession>
<gene>
    <name evidence="3" type="ORF">MKW94_021080</name>
</gene>
<protein>
    <submittedName>
        <fullName evidence="3">Uncharacterized protein</fullName>
    </submittedName>
</protein>